<dbReference type="InterPro" id="IPR019180">
    <property type="entry name" value="Oxidoreductase-like_N"/>
</dbReference>
<reference evidence="3 4" key="1">
    <citation type="submission" date="2020-07" db="EMBL/GenBank/DDBJ databases">
        <title>Genomic diversity of species in the Neisseriaceae family.</title>
        <authorList>
            <person name="Vincent A.T."/>
            <person name="Bernet E."/>
            <person name="Veyrier F.J."/>
        </authorList>
    </citation>
    <scope>NUCLEOTIDE SEQUENCE [LARGE SCALE GENOMIC DNA]</scope>
    <source>
        <strain evidence="3 4">DSM 22244</strain>
    </source>
</reference>
<dbReference type="EMBL" id="CP059567">
    <property type="protein sequence ID" value="QMT40080.1"/>
    <property type="molecule type" value="Genomic_DNA"/>
</dbReference>
<gene>
    <name evidence="3" type="ORF">H3L94_09515</name>
</gene>
<evidence type="ECO:0000313" key="4">
    <source>
        <dbReference type="Proteomes" id="UP000514752"/>
    </source>
</evidence>
<evidence type="ECO:0000259" key="2">
    <source>
        <dbReference type="Pfam" id="PF09791"/>
    </source>
</evidence>
<organism evidence="3 4">
    <name type="scientific">Neisseria shayeganii</name>
    <dbReference type="NCBI Taxonomy" id="607712"/>
    <lineage>
        <taxon>Bacteria</taxon>
        <taxon>Pseudomonadati</taxon>
        <taxon>Pseudomonadota</taxon>
        <taxon>Betaproteobacteria</taxon>
        <taxon>Neisseriales</taxon>
        <taxon>Neisseriaceae</taxon>
        <taxon>Neisseria</taxon>
    </lineage>
</organism>
<dbReference type="RefSeq" id="WP_182121824.1">
    <property type="nucleotide sequence ID" value="NZ_CP059567.1"/>
</dbReference>
<sequence length="70" mass="7613">MTEPEQPSVAGEPLLPEPEAPADWECCGSECGDACIQEIYRKEKAAYDAQQKRLREAGLLPSKPVPPASE</sequence>
<accession>A0A7D7N4S7</accession>
<protein>
    <recommendedName>
        <fullName evidence="2">Oxidoreductase-like domain-containing protein</fullName>
    </recommendedName>
</protein>
<dbReference type="KEGG" id="nsg:H3L94_09515"/>
<name>A0A7D7N4S7_9NEIS</name>
<dbReference type="AlphaFoldDB" id="A0A7D7N4S7"/>
<evidence type="ECO:0000313" key="3">
    <source>
        <dbReference type="EMBL" id="QMT40080.1"/>
    </source>
</evidence>
<feature type="domain" description="Oxidoreductase-like" evidence="2">
    <location>
        <begin position="9"/>
        <end position="55"/>
    </location>
</feature>
<feature type="region of interest" description="Disordered" evidence="1">
    <location>
        <begin position="1"/>
        <end position="21"/>
    </location>
</feature>
<dbReference type="Pfam" id="PF09791">
    <property type="entry name" value="Oxidored-like"/>
    <property type="match status" value="1"/>
</dbReference>
<evidence type="ECO:0000256" key="1">
    <source>
        <dbReference type="SAM" id="MobiDB-lite"/>
    </source>
</evidence>
<proteinExistence type="predicted"/>
<dbReference type="Proteomes" id="UP000514752">
    <property type="component" value="Chromosome"/>
</dbReference>